<feature type="domain" description="Phosphoribosyltransferase" evidence="1">
    <location>
        <begin position="50"/>
        <end position="234"/>
    </location>
</feature>
<dbReference type="Pfam" id="PF14681">
    <property type="entry name" value="UPRTase"/>
    <property type="match status" value="1"/>
</dbReference>
<evidence type="ECO:0000259" key="1">
    <source>
        <dbReference type="Pfam" id="PF14681"/>
    </source>
</evidence>
<dbReference type="Gene3D" id="3.40.50.2020">
    <property type="match status" value="1"/>
</dbReference>
<keyword evidence="3" id="KW-1185">Reference proteome</keyword>
<protein>
    <recommendedName>
        <fullName evidence="1">Phosphoribosyltransferase domain-containing protein</fullName>
    </recommendedName>
</protein>
<dbReference type="RefSeq" id="WP_248341278.1">
    <property type="nucleotide sequence ID" value="NZ_AP025592.1"/>
</dbReference>
<reference evidence="3" key="1">
    <citation type="journal article" date="2022" name="Int. J. Syst. Evol. Microbiol.">
        <title>Anaeromyxobacter oryzae sp. nov., Anaeromyxobacter diazotrophicus sp. nov. and Anaeromyxobacter paludicola sp. nov., isolated from paddy soils.</title>
        <authorList>
            <person name="Itoh H."/>
            <person name="Xu Z."/>
            <person name="Mise K."/>
            <person name="Masuda Y."/>
            <person name="Ushijima N."/>
            <person name="Hayakawa C."/>
            <person name="Shiratori Y."/>
            <person name="Senoo K."/>
        </authorList>
    </citation>
    <scope>NUCLEOTIDE SEQUENCE [LARGE SCALE GENOMIC DNA]</scope>
    <source>
        <strain evidence="3">Red630</strain>
    </source>
</reference>
<organism evidence="2 3">
    <name type="scientific">Anaeromyxobacter paludicola</name>
    <dbReference type="NCBI Taxonomy" id="2918171"/>
    <lineage>
        <taxon>Bacteria</taxon>
        <taxon>Pseudomonadati</taxon>
        <taxon>Myxococcota</taxon>
        <taxon>Myxococcia</taxon>
        <taxon>Myxococcales</taxon>
        <taxon>Cystobacterineae</taxon>
        <taxon>Anaeromyxobacteraceae</taxon>
        <taxon>Anaeromyxobacter</taxon>
    </lineage>
</organism>
<gene>
    <name evidence="2" type="ORF">AMPC_24000</name>
</gene>
<dbReference type="InterPro" id="IPR029057">
    <property type="entry name" value="PRTase-like"/>
</dbReference>
<dbReference type="SUPFAM" id="SSF53271">
    <property type="entry name" value="PRTase-like"/>
    <property type="match status" value="1"/>
</dbReference>
<proteinExistence type="predicted"/>
<accession>A0ABM7XBT4</accession>
<evidence type="ECO:0000313" key="2">
    <source>
        <dbReference type="EMBL" id="BDG09287.1"/>
    </source>
</evidence>
<sequence length="271" mass="29874">MPDHLYEKIPYRTPEIEHRYGPNVHLLADPFLLTQLATLCAKGTVQPTINRLVAQLYGELFKVVLNNEFPRRMVNVPTRMIESAPQAVFHGENIDPTTRVVTVNIARAGALPSQTVYDLANMTLQPEQVRQDHIIMSRMLGDGQQVVGSGIGGAKIGGDVHDAFLLFPDPMGATGGSLDVAIDTYKHKVEGTPRRIVNMHLIVTPEYLKTMTTKHPDVMVYAIRLDRGLSPAEVLATVPGTRWAEERGLDDHQYIVPGGGGFGEIMNNAYV</sequence>
<dbReference type="Proteomes" id="UP001162734">
    <property type="component" value="Chromosome"/>
</dbReference>
<dbReference type="InterPro" id="IPR000836">
    <property type="entry name" value="PRTase_dom"/>
</dbReference>
<name>A0ABM7XBT4_9BACT</name>
<dbReference type="EMBL" id="AP025592">
    <property type="protein sequence ID" value="BDG09287.1"/>
    <property type="molecule type" value="Genomic_DNA"/>
</dbReference>
<evidence type="ECO:0000313" key="3">
    <source>
        <dbReference type="Proteomes" id="UP001162734"/>
    </source>
</evidence>